<sequence>MDGQQQHAGSLKRGLENRHIQLIALGGAIGTGLFLGSAGVLKSAGPSMILGYAIAGFIAFLIMRQLGEMIVEEPVAGSFSHFAHKYWGGYAGFLAGWNYWVLYVLVGMAELTAVGKYIQFWWPDVPTWVTAAVFFVLINVINLANVRVFGETEFWFALIKVVAIIGMIILGLYLLVSGTGGEQAAVSNLWSHGGFFPNGLEGLVMVLAIIMFSFGGLELVGITAAEASEPKKVIPKAINQVIYRILIFYIGALSVLLMLYPWDKLLETLNAAGDPYSGSPFVQIFSLIGSDTAAHLLNFVVLTAALSVYNSGVYCNSRMLYGLAEQGDAPKALLKVNRRGVPVLAIGVSALITLLCVLVNYLAPKQALELLMALVVAALVINWAMISLSHLMFRKSLQRQGIEPFFKSLWYPFSNYLCLAFVALILGVMLLIPGINVSVYAIPFWLAFIAICYWVRRSTGARR</sequence>
<evidence type="ECO:0000256" key="9">
    <source>
        <dbReference type="ARBA" id="ARBA00023136"/>
    </source>
</evidence>
<comment type="subcellular location">
    <subcellularLocation>
        <location evidence="1">Cell inner membrane</location>
        <topology evidence="1">Multi-pass membrane protein</topology>
    </subcellularLocation>
</comment>
<dbReference type="FunFam" id="1.20.1740.10:FF:000001">
    <property type="entry name" value="Amino acid permease"/>
    <property type="match status" value="1"/>
</dbReference>
<keyword evidence="5" id="KW-0997">Cell inner membrane</keyword>
<keyword evidence="4" id="KW-1003">Cell membrane</keyword>
<dbReference type="STRING" id="319939.SAMN05216263_10473"/>
<comment type="similarity">
    <text evidence="2">Belongs to the amino acid-polyamine-organocation (APC) superfamily. Amino acid transporter (AAT) (TC 2.A.3.1) family.</text>
</comment>
<dbReference type="EMBL" id="AP022213">
    <property type="protein sequence ID" value="BBT17789.1"/>
    <property type="molecule type" value="Genomic_DNA"/>
</dbReference>
<organism evidence="11 12">
    <name type="scientific">Metapseudomonas otitidis</name>
    <dbReference type="NCBI Taxonomy" id="319939"/>
    <lineage>
        <taxon>Bacteria</taxon>
        <taxon>Pseudomonadati</taxon>
        <taxon>Pseudomonadota</taxon>
        <taxon>Gammaproteobacteria</taxon>
        <taxon>Pseudomonadales</taxon>
        <taxon>Pseudomonadaceae</taxon>
        <taxon>Metapseudomonas</taxon>
    </lineage>
</organism>
<accession>A0A1I0TDV4</accession>
<gene>
    <name evidence="11" type="primary">aroP1</name>
    <name evidence="11" type="ORF">WP8S17C03_38380</name>
</gene>
<evidence type="ECO:0000256" key="7">
    <source>
        <dbReference type="ARBA" id="ARBA00022970"/>
    </source>
</evidence>
<keyword evidence="8" id="KW-1133">Transmembrane helix</keyword>
<dbReference type="Pfam" id="PF00324">
    <property type="entry name" value="AA_permease"/>
    <property type="match status" value="1"/>
</dbReference>
<name>A0A1I0TDV4_9GAMM</name>
<feature type="domain" description="Amino acid permease/ SLC12A" evidence="10">
    <location>
        <begin position="19"/>
        <end position="459"/>
    </location>
</feature>
<evidence type="ECO:0000256" key="2">
    <source>
        <dbReference type="ARBA" id="ARBA00008583"/>
    </source>
</evidence>
<dbReference type="RefSeq" id="WP_074968624.1">
    <property type="nucleotide sequence ID" value="NZ_AP022213.1"/>
</dbReference>
<evidence type="ECO:0000256" key="6">
    <source>
        <dbReference type="ARBA" id="ARBA00022692"/>
    </source>
</evidence>
<dbReference type="PANTHER" id="PTHR43495">
    <property type="entry name" value="GABA PERMEASE"/>
    <property type="match status" value="1"/>
</dbReference>
<evidence type="ECO:0000259" key="10">
    <source>
        <dbReference type="Pfam" id="PF00324"/>
    </source>
</evidence>
<proteinExistence type="inferred from homology"/>
<keyword evidence="6" id="KW-0812">Transmembrane</keyword>
<keyword evidence="3" id="KW-0813">Transport</keyword>
<dbReference type="GO" id="GO:0006865">
    <property type="term" value="P:amino acid transport"/>
    <property type="evidence" value="ECO:0007669"/>
    <property type="project" value="UniProtKB-KW"/>
</dbReference>
<keyword evidence="7" id="KW-0029">Amino-acid transport</keyword>
<evidence type="ECO:0000256" key="1">
    <source>
        <dbReference type="ARBA" id="ARBA00004429"/>
    </source>
</evidence>
<dbReference type="InterPro" id="IPR004840">
    <property type="entry name" value="Amino_acid_permease_CS"/>
</dbReference>
<dbReference type="Proteomes" id="UP000515591">
    <property type="component" value="Chromosome"/>
</dbReference>
<dbReference type="GO" id="GO:0055085">
    <property type="term" value="P:transmembrane transport"/>
    <property type="evidence" value="ECO:0007669"/>
    <property type="project" value="InterPro"/>
</dbReference>
<dbReference type="PIRSF" id="PIRSF006060">
    <property type="entry name" value="AA_transporter"/>
    <property type="match status" value="1"/>
</dbReference>
<evidence type="ECO:0000256" key="8">
    <source>
        <dbReference type="ARBA" id="ARBA00022989"/>
    </source>
</evidence>
<dbReference type="PROSITE" id="PS00218">
    <property type="entry name" value="AMINO_ACID_PERMEASE_1"/>
    <property type="match status" value="1"/>
</dbReference>
<evidence type="ECO:0000313" key="12">
    <source>
        <dbReference type="Proteomes" id="UP000515591"/>
    </source>
</evidence>
<dbReference type="InterPro" id="IPR004841">
    <property type="entry name" value="AA-permease/SLC12A_dom"/>
</dbReference>
<dbReference type="AlphaFoldDB" id="A0A1I0TDV4"/>
<dbReference type="GO" id="GO:0005886">
    <property type="term" value="C:plasma membrane"/>
    <property type="evidence" value="ECO:0007669"/>
    <property type="project" value="UniProtKB-SubCell"/>
</dbReference>
<dbReference type="Gene3D" id="1.20.1740.10">
    <property type="entry name" value="Amino acid/polyamine transporter I"/>
    <property type="match status" value="1"/>
</dbReference>
<dbReference type="PANTHER" id="PTHR43495:SF4">
    <property type="entry name" value="AROMATIC AMINO ACID TRANSPORT PROTEIN AROP"/>
    <property type="match status" value="1"/>
</dbReference>
<protein>
    <submittedName>
        <fullName evidence="11">Aromatic amino acid transporter AroP</fullName>
    </submittedName>
</protein>
<keyword evidence="9" id="KW-0472">Membrane</keyword>
<evidence type="ECO:0000313" key="11">
    <source>
        <dbReference type="EMBL" id="BBT17789.1"/>
    </source>
</evidence>
<evidence type="ECO:0000256" key="3">
    <source>
        <dbReference type="ARBA" id="ARBA00022448"/>
    </source>
</evidence>
<reference evidence="11 12" key="1">
    <citation type="submission" date="2019-12" db="EMBL/GenBank/DDBJ databases">
        <title>complete genome sequences of Pseudomonas otitidis str. WP8-S17-CRE-03 isolated from wastewater treatment plant effluent.</title>
        <authorList>
            <person name="Sekizuka T."/>
            <person name="Itokawa K."/>
            <person name="Yatsu K."/>
            <person name="Inamine Y."/>
            <person name="Kuroda M."/>
        </authorList>
    </citation>
    <scope>NUCLEOTIDE SEQUENCE [LARGE SCALE GENOMIC DNA]</scope>
    <source>
        <strain evidence="11 12">WP8-S17-CRE-03</strain>
    </source>
</reference>
<evidence type="ECO:0000256" key="4">
    <source>
        <dbReference type="ARBA" id="ARBA00022475"/>
    </source>
</evidence>
<evidence type="ECO:0000256" key="5">
    <source>
        <dbReference type="ARBA" id="ARBA00022519"/>
    </source>
</evidence>